<dbReference type="SUPFAM" id="SSF161008">
    <property type="entry name" value="Viral glycoprotein ectodomain-like"/>
    <property type="match status" value="1"/>
</dbReference>
<dbReference type="RefSeq" id="YP_009302017.1">
    <property type="nucleotide sequence ID" value="NC_031240.1"/>
</dbReference>
<feature type="transmembrane region" description="Helical" evidence="9">
    <location>
        <begin position="482"/>
        <end position="503"/>
    </location>
</feature>
<protein>
    <submittedName>
        <fullName evidence="12">Glycoprotein</fullName>
    </submittedName>
</protein>
<evidence type="ECO:0000256" key="4">
    <source>
        <dbReference type="ARBA" id="ARBA00022844"/>
    </source>
</evidence>
<evidence type="ECO:0000256" key="8">
    <source>
        <dbReference type="ARBA" id="ARBA00023180"/>
    </source>
</evidence>
<organism evidence="12 13">
    <name type="scientific">Wuhan Louse Fly Virus 10</name>
    <dbReference type="NCBI Taxonomy" id="1608114"/>
    <lineage>
        <taxon>Viruses</taxon>
        <taxon>Riboviria</taxon>
        <taxon>Orthornavirae</taxon>
        <taxon>Negarnaviricota</taxon>
        <taxon>Haploviricotina</taxon>
        <taxon>Monjiviricetes</taxon>
        <taxon>Mononegavirales</taxon>
        <taxon>Rhabdoviridae</taxon>
        <taxon>Alpharhabdovirinae</taxon>
        <taxon>Sigmavirus</taxon>
        <taxon>Sigmavirus lousefly</taxon>
    </lineage>
</organism>
<dbReference type="GO" id="GO:0055036">
    <property type="term" value="C:virion membrane"/>
    <property type="evidence" value="ECO:0007669"/>
    <property type="project" value="UniProtKB-SubCell"/>
</dbReference>
<evidence type="ECO:0000256" key="3">
    <source>
        <dbReference type="ARBA" id="ARBA00022729"/>
    </source>
</evidence>
<gene>
    <name evidence="12" type="primary">G</name>
</gene>
<evidence type="ECO:0000256" key="6">
    <source>
        <dbReference type="ARBA" id="ARBA00022989"/>
    </source>
</evidence>
<keyword evidence="13" id="KW-1185">Reference proteome</keyword>
<evidence type="ECO:0000313" key="12">
    <source>
        <dbReference type="EMBL" id="AJG39211.1"/>
    </source>
</evidence>
<accession>A0A0B5KRT4</accession>
<sequence>MARLLKYLIVIILVLKFVNKSHQLLYPFSKGGSWSIIEPTNIKCPNPYQVFDPEIHVRLDEYTANEYSFSSIPVVPGYLCHKVRHFVTCTENLFGSKTLHRKISPDKISEGECLEAVNKYKQGTLIIGDQPDPICHYFEETEVSKSEIYISDHNVLFDPYTLNLLDPIFPNGRGSGKIVETIHSETIWIKSRRKTEVVCDDMIQTKGFIYQEKQYLNSTKSKSTFLQLENGRTFDLSKACKMNFCGIGGFRMKTGEWYQFTKQNKIPSMKFSENLPICELNNTIYFERDPKVNPEKISSLAISTHLKCLETVSKILEGRAISQFDISFLTQPRKGNGIMYWIKRGKVFQSQCVYSELIPNGKNSSSGVIGTDTKGNIVIEQNMDKIPGTTGTYNLPNGFMIIDGKLIIPPGLILSETIHLSLLKPHKLIPFHHPMVTKAQVSSDFPENWEDIHFNSTSSKWLSWKYHIPWWLNWKTCIQVGIGIIVCLLLLLMILSCIKSFFIKFAQSTLKFRYSREKVKTVNTLEADQSLNPMTLSEF</sequence>
<evidence type="ECO:0000313" key="13">
    <source>
        <dbReference type="Proteomes" id="UP000203306"/>
    </source>
</evidence>
<dbReference type="Proteomes" id="UP000203306">
    <property type="component" value="Segment"/>
</dbReference>
<proteinExistence type="predicted"/>
<keyword evidence="5" id="KW-0261">Viral envelope protein</keyword>
<dbReference type="InterPro" id="IPR055447">
    <property type="entry name" value="Rhabdo_glycop_CD"/>
</dbReference>
<dbReference type="InterPro" id="IPR001903">
    <property type="entry name" value="Rhabdo_glycop_FD"/>
</dbReference>
<evidence type="ECO:0000256" key="9">
    <source>
        <dbReference type="SAM" id="Phobius"/>
    </source>
</evidence>
<name>A0A0B5KRT4_9RHAB</name>
<dbReference type="OrthoDB" id="21147at10239"/>
<dbReference type="EMBL" id="KM817657">
    <property type="protein sequence ID" value="AJG39211.1"/>
    <property type="molecule type" value="Viral_cRNA"/>
</dbReference>
<keyword evidence="8" id="KW-0325">Glycoprotein</keyword>
<feature type="domain" description="Spike glycoprotein G central" evidence="11">
    <location>
        <begin position="278"/>
        <end position="398"/>
    </location>
</feature>
<comment type="subcellular location">
    <subcellularLocation>
        <location evidence="1">Virion membrane</location>
        <topology evidence="1">Single-pass type I membrane protein</topology>
    </subcellularLocation>
</comment>
<evidence type="ECO:0000259" key="11">
    <source>
        <dbReference type="Pfam" id="PF24833"/>
    </source>
</evidence>
<keyword evidence="7 9" id="KW-0472">Membrane</keyword>
<reference evidence="12 13" key="1">
    <citation type="journal article" date="2015" name="Elife">
        <title>Unprecedented genomic diversity of RNA viruses in arthropods reveals the ancestry of negative-sense RNA viruses.</title>
        <authorList>
            <person name="Li C.X."/>
            <person name="Shi M."/>
            <person name="Tian J.H."/>
            <person name="Lin X.D."/>
            <person name="Kang Y.J."/>
            <person name="Chen L.J."/>
            <person name="Qin X.C."/>
            <person name="Xu J."/>
            <person name="Holmes E.C."/>
            <person name="Zhang Y.Z."/>
        </authorList>
    </citation>
    <scope>NUCLEOTIDE SEQUENCE [LARGE SCALE GENOMIC DNA]</scope>
    <source>
        <strain evidence="12 13">BFJSC-8</strain>
    </source>
</reference>
<keyword evidence="2 9" id="KW-0812">Transmembrane</keyword>
<keyword evidence="3" id="KW-0732">Signal</keyword>
<evidence type="ECO:0000256" key="7">
    <source>
        <dbReference type="ARBA" id="ARBA00023136"/>
    </source>
</evidence>
<keyword evidence="4" id="KW-0946">Virion</keyword>
<evidence type="ECO:0000259" key="10">
    <source>
        <dbReference type="Pfam" id="PF00974"/>
    </source>
</evidence>
<keyword evidence="6 9" id="KW-1133">Transmembrane helix</keyword>
<evidence type="ECO:0000256" key="1">
    <source>
        <dbReference type="ARBA" id="ARBA00004563"/>
    </source>
</evidence>
<dbReference type="GO" id="GO:0019031">
    <property type="term" value="C:viral envelope"/>
    <property type="evidence" value="ECO:0007669"/>
    <property type="project" value="UniProtKB-KW"/>
</dbReference>
<feature type="domain" description="Spike glycoprotein fusion" evidence="10">
    <location>
        <begin position="75"/>
        <end position="173"/>
    </location>
</feature>
<dbReference type="Pfam" id="PF24833">
    <property type="entry name" value="Rhabdo_glycop_CD"/>
    <property type="match status" value="1"/>
</dbReference>
<dbReference type="Gene3D" id="2.30.29.130">
    <property type="match status" value="1"/>
</dbReference>
<dbReference type="Pfam" id="PF00974">
    <property type="entry name" value="Rhabdo_glycop_FD"/>
    <property type="match status" value="1"/>
</dbReference>
<evidence type="ECO:0000256" key="5">
    <source>
        <dbReference type="ARBA" id="ARBA00022879"/>
    </source>
</evidence>
<dbReference type="KEGG" id="vg:29122863"/>
<evidence type="ECO:0000256" key="2">
    <source>
        <dbReference type="ARBA" id="ARBA00022692"/>
    </source>
</evidence>
<dbReference type="GeneID" id="29122863"/>